<feature type="compositionally biased region" description="Low complexity" evidence="13">
    <location>
        <begin position="587"/>
        <end position="601"/>
    </location>
</feature>
<dbReference type="FunFam" id="3.30.160.60:FF:000952">
    <property type="entry name" value="RE1-silencing transcription factor B"/>
    <property type="match status" value="1"/>
</dbReference>
<dbReference type="PROSITE" id="PS50157">
    <property type="entry name" value="ZINC_FINGER_C2H2_2"/>
    <property type="match status" value="5"/>
</dbReference>
<feature type="region of interest" description="Disordered" evidence="13">
    <location>
        <begin position="110"/>
        <end position="160"/>
    </location>
</feature>
<feature type="domain" description="C2H2-type" evidence="14">
    <location>
        <begin position="287"/>
        <end position="314"/>
    </location>
</feature>
<evidence type="ECO:0000256" key="10">
    <source>
        <dbReference type="ARBA" id="ARBA00023163"/>
    </source>
</evidence>
<feature type="compositionally biased region" description="Basic and acidic residues" evidence="13">
    <location>
        <begin position="675"/>
        <end position="722"/>
    </location>
</feature>
<reference evidence="15" key="1">
    <citation type="thesis" date="2021" institute="BYU ScholarsArchive" country="Provo, UT, USA">
        <title>Applications of and Algorithms for Genome Assembly and Genomic Analyses with an Emphasis on Marine Teleosts.</title>
        <authorList>
            <person name="Pickett B.D."/>
        </authorList>
    </citation>
    <scope>NUCLEOTIDE SEQUENCE</scope>
    <source>
        <strain evidence="15">HI-2016</strain>
    </source>
</reference>
<feature type="compositionally biased region" description="Basic and acidic residues" evidence="13">
    <location>
        <begin position="889"/>
        <end position="902"/>
    </location>
</feature>
<keyword evidence="4" id="KW-0678">Repressor</keyword>
<keyword evidence="10" id="KW-0804">Transcription</keyword>
<dbReference type="GO" id="GO:0005737">
    <property type="term" value="C:cytoplasm"/>
    <property type="evidence" value="ECO:0007669"/>
    <property type="project" value="UniProtKB-SubCell"/>
</dbReference>
<dbReference type="SMART" id="SM00355">
    <property type="entry name" value="ZnF_C2H2"/>
    <property type="match status" value="9"/>
</dbReference>
<dbReference type="AlphaFoldDB" id="A0A8T2N098"/>
<sequence>MAQMVHPTVVCMFAPSVGIPMDGDSQGGLAVPQLVMLANVALTTEATSGGCDFGGAEEMVEKDMVELKTVGSSGYSDSEDESLAGYGYAEHPEMASVGYQPETPLPVEYAAEEEEEEDVRAEEDTREQQAPCSPPNLARTRSATSGKRKRGPASAEDSKKKKPFLCKPCQYRAENEEDFVRHIRAHGSKKLAAFAQSKGEECPAPATPDSAAAATEDGGAVYSKGVIRCNRCGYNTNRYDHYTAHLKHHSKEGDSQHVYKCTICTYTTISQYHWKKHLRNHFPRKLYTCSQCCYFSDRKNNYVQHIRTHTGERPFQCPHCPYTSSQKTHLTRHMRTHSGEKPFKCDVCSYVAANQHEVTRHVGQVHGGPKPLSCPHCQYKTADRSNYKKHVELHVSPRQFLCPVCSYAASKKCNLQYHIKSRHPGCADITMDVSKVRLRVKNVEAAAKKPQPVLAGIAEEEPEPEREPQGEVAEGAVDGEKEGDEDMAGPINLSIKKPGRTAGGRVREKEGKEEKSPKEVEVEDEGLPEKGNEGKSTENTERQPKREEMVEKPRDRLSPVQDKRKERGERKAAKVAVKVGDAEKQAETQASQSEQSMAQGAERTEDVTEPVESDVTKERPKRGRKPGRKSSIKAAAEEEKTKTTSEATEEKEVLKENKNSVKMKSATKRLSRGGKNLEKTDKETVVLVERGQESPETPPKESKTKVGKRKSDNTDTSLPKEDEILDQTASCTRSKRRKLEGAGSQPDELGAEHSASKVPKEPVRRRGQRKKRDQLSEETKNVELIESGLEGMEVETEMEKTVESTEPGVLTVVSMEREGNSKRAQIEDSPLGELQPGTVEDQEVPEISVQTRSELQHLDVGMEASTKVDSVVREDKEPEEVTAPVESSLEAKELVAEGDHSVDVQSENVSKKTDTPESCMDSVGTCPPIEEAPVPSVAPGGPKSAEGKKVLPPLELPKAGDKPGDTEEDEGIHSPDGSDISDSVSEGSDDSGLNSAPTGLDTPTEEIPTPTTKIPSTTEGIVTPAKENHTSKEVSHTPIMDSHVPVVHSPSPTIMSNPPSEESHSPSMENHTSNEVDHTLIKDIPTSVKHGPSPTVESHVPLIERHVSMKDSPTPTVESHTPTKLTSHTCIFCDRTFPVEVDYRRHLNRHLVNVYYLEDAVAEKP</sequence>
<dbReference type="GO" id="GO:0008270">
    <property type="term" value="F:zinc ion binding"/>
    <property type="evidence" value="ECO:0007669"/>
    <property type="project" value="UniProtKB-KW"/>
</dbReference>
<dbReference type="InterPro" id="IPR036236">
    <property type="entry name" value="Znf_C2H2_sf"/>
</dbReference>
<feature type="compositionally biased region" description="Low complexity" evidence="13">
    <location>
        <begin position="1055"/>
        <end position="1071"/>
    </location>
</feature>
<dbReference type="PANTHER" id="PTHR24403:SF102">
    <property type="entry name" value="RE1-SILENCING TRANSCRIPTION FACTOR"/>
    <property type="match status" value="1"/>
</dbReference>
<keyword evidence="5" id="KW-0479">Metal-binding</keyword>
<accession>A0A8T2N098</accession>
<protein>
    <recommendedName>
        <fullName evidence="14">C2H2-type domain-containing protein</fullName>
    </recommendedName>
</protein>
<evidence type="ECO:0000256" key="5">
    <source>
        <dbReference type="ARBA" id="ARBA00022723"/>
    </source>
</evidence>
<keyword evidence="3" id="KW-0963">Cytoplasm</keyword>
<evidence type="ECO:0000256" key="8">
    <source>
        <dbReference type="ARBA" id="ARBA00022833"/>
    </source>
</evidence>
<feature type="compositionally biased region" description="Basic and acidic residues" evidence="13">
    <location>
        <begin position="527"/>
        <end position="572"/>
    </location>
</feature>
<proteinExistence type="predicted"/>
<feature type="compositionally biased region" description="Low complexity" evidence="13">
    <location>
        <begin position="1005"/>
        <end position="1019"/>
    </location>
</feature>
<evidence type="ECO:0000256" key="11">
    <source>
        <dbReference type="ARBA" id="ARBA00023242"/>
    </source>
</evidence>
<feature type="compositionally biased region" description="Basic and acidic residues" evidence="13">
    <location>
        <begin position="1026"/>
        <end position="1035"/>
    </location>
</feature>
<dbReference type="Pfam" id="PF13909">
    <property type="entry name" value="zf-H2C2_5"/>
    <property type="match status" value="1"/>
</dbReference>
<feature type="domain" description="C2H2-type" evidence="14">
    <location>
        <begin position="164"/>
        <end position="191"/>
    </location>
</feature>
<dbReference type="GO" id="GO:0045596">
    <property type="term" value="P:negative regulation of cell differentiation"/>
    <property type="evidence" value="ECO:0007669"/>
    <property type="project" value="UniProtKB-ARBA"/>
</dbReference>
<gene>
    <name evidence="15" type="ORF">JZ751_011311</name>
</gene>
<dbReference type="FunFam" id="3.30.160.60:FF:000395">
    <property type="entry name" value="zinc finger protein 513"/>
    <property type="match status" value="1"/>
</dbReference>
<dbReference type="PROSITE" id="PS00028">
    <property type="entry name" value="ZINC_FINGER_C2H2_1"/>
    <property type="match status" value="1"/>
</dbReference>
<dbReference type="FunFam" id="3.30.160.60:FF:000805">
    <property type="entry name" value="RE1-silencing transcription factor B"/>
    <property type="match status" value="1"/>
</dbReference>
<evidence type="ECO:0000256" key="13">
    <source>
        <dbReference type="SAM" id="MobiDB-lite"/>
    </source>
</evidence>
<feature type="compositionally biased region" description="Basic and acidic residues" evidence="13">
    <location>
        <begin position="750"/>
        <end position="764"/>
    </location>
</feature>
<feature type="compositionally biased region" description="Basic residues" evidence="13">
    <location>
        <begin position="619"/>
        <end position="631"/>
    </location>
</feature>
<evidence type="ECO:0000256" key="12">
    <source>
        <dbReference type="PROSITE-ProRule" id="PRU00042"/>
    </source>
</evidence>
<feature type="compositionally biased region" description="Basic and acidic residues" evidence="13">
    <location>
        <begin position="505"/>
        <end position="520"/>
    </location>
</feature>
<feature type="domain" description="C2H2-type" evidence="14">
    <location>
        <begin position="315"/>
        <end position="342"/>
    </location>
</feature>
<dbReference type="GO" id="GO:0005634">
    <property type="term" value="C:nucleus"/>
    <property type="evidence" value="ECO:0007669"/>
    <property type="project" value="UniProtKB-SubCell"/>
</dbReference>
<evidence type="ECO:0000313" key="15">
    <source>
        <dbReference type="EMBL" id="KAG9333574.1"/>
    </source>
</evidence>
<dbReference type="GO" id="GO:0045664">
    <property type="term" value="P:regulation of neuron differentiation"/>
    <property type="evidence" value="ECO:0007669"/>
    <property type="project" value="UniProtKB-ARBA"/>
</dbReference>
<comment type="caution">
    <text evidence="15">The sequence shown here is derived from an EMBL/GenBank/DDBJ whole genome shotgun (WGS) entry which is preliminary data.</text>
</comment>
<name>A0A8T2N098_9TELE</name>
<dbReference type="Pfam" id="PF24540">
    <property type="entry name" value="zf-C2H2_REST"/>
    <property type="match status" value="1"/>
</dbReference>
<evidence type="ECO:0000256" key="9">
    <source>
        <dbReference type="ARBA" id="ARBA00023015"/>
    </source>
</evidence>
<evidence type="ECO:0000256" key="1">
    <source>
        <dbReference type="ARBA" id="ARBA00004123"/>
    </source>
</evidence>
<feature type="region of interest" description="Disordered" evidence="13">
    <location>
        <begin position="452"/>
        <end position="845"/>
    </location>
</feature>
<dbReference type="OrthoDB" id="427030at2759"/>
<comment type="subcellular location">
    <subcellularLocation>
        <location evidence="2">Cytoplasm</location>
    </subcellularLocation>
    <subcellularLocation>
        <location evidence="1">Nucleus</location>
    </subcellularLocation>
</comment>
<feature type="domain" description="C2H2-type" evidence="14">
    <location>
        <begin position="343"/>
        <end position="371"/>
    </location>
</feature>
<keyword evidence="9" id="KW-0805">Transcription regulation</keyword>
<evidence type="ECO:0000256" key="6">
    <source>
        <dbReference type="ARBA" id="ARBA00022737"/>
    </source>
</evidence>
<feature type="compositionally biased region" description="Basic and acidic residues" evidence="13">
    <location>
        <begin position="773"/>
        <end position="783"/>
    </location>
</feature>
<dbReference type="InterPro" id="IPR013087">
    <property type="entry name" value="Znf_C2H2_type"/>
</dbReference>
<dbReference type="Gene3D" id="3.30.160.60">
    <property type="entry name" value="Classic Zinc Finger"/>
    <property type="match status" value="5"/>
</dbReference>
<keyword evidence="16" id="KW-1185">Reference proteome</keyword>
<evidence type="ECO:0000256" key="4">
    <source>
        <dbReference type="ARBA" id="ARBA00022491"/>
    </source>
</evidence>
<keyword evidence="8" id="KW-0862">Zinc</keyword>
<evidence type="ECO:0000256" key="7">
    <source>
        <dbReference type="ARBA" id="ARBA00022771"/>
    </source>
</evidence>
<feature type="compositionally biased region" description="Basic and acidic residues" evidence="13">
    <location>
        <begin position="635"/>
        <end position="659"/>
    </location>
</feature>
<dbReference type="FunFam" id="3.30.160.60:FF:000662">
    <property type="entry name" value="RE1-silencing transcription factor A"/>
    <property type="match status" value="1"/>
</dbReference>
<dbReference type="EMBL" id="JAFBMS010000191">
    <property type="protein sequence ID" value="KAG9333574.1"/>
    <property type="molecule type" value="Genomic_DNA"/>
</dbReference>
<dbReference type="GO" id="GO:0045944">
    <property type="term" value="P:positive regulation of transcription by RNA polymerase II"/>
    <property type="evidence" value="ECO:0007669"/>
    <property type="project" value="TreeGrafter"/>
</dbReference>
<keyword evidence="6" id="KW-0677">Repeat</keyword>
<dbReference type="InterPro" id="IPR050688">
    <property type="entry name" value="Zinc_finger/UBP_domain"/>
</dbReference>
<evidence type="ECO:0000256" key="3">
    <source>
        <dbReference type="ARBA" id="ARBA00022490"/>
    </source>
</evidence>
<evidence type="ECO:0000256" key="2">
    <source>
        <dbReference type="ARBA" id="ARBA00004496"/>
    </source>
</evidence>
<dbReference type="FunFam" id="3.30.160.60:FF:002187">
    <property type="entry name" value="RE1-silencing transcription factor"/>
    <property type="match status" value="1"/>
</dbReference>
<evidence type="ECO:0000259" key="14">
    <source>
        <dbReference type="PROSITE" id="PS50157"/>
    </source>
</evidence>
<dbReference type="InterPro" id="IPR057281">
    <property type="entry name" value="Zfn-C2H2_REST"/>
</dbReference>
<evidence type="ECO:0000313" key="16">
    <source>
        <dbReference type="Proteomes" id="UP000824540"/>
    </source>
</evidence>
<organism evidence="15 16">
    <name type="scientific">Albula glossodonta</name>
    <name type="common">roundjaw bonefish</name>
    <dbReference type="NCBI Taxonomy" id="121402"/>
    <lineage>
        <taxon>Eukaryota</taxon>
        <taxon>Metazoa</taxon>
        <taxon>Chordata</taxon>
        <taxon>Craniata</taxon>
        <taxon>Vertebrata</taxon>
        <taxon>Euteleostomi</taxon>
        <taxon>Actinopterygii</taxon>
        <taxon>Neopterygii</taxon>
        <taxon>Teleostei</taxon>
        <taxon>Albuliformes</taxon>
        <taxon>Albulidae</taxon>
        <taxon>Albula</taxon>
    </lineage>
</organism>
<feature type="compositionally biased region" description="Acidic residues" evidence="13">
    <location>
        <begin position="110"/>
        <end position="121"/>
    </location>
</feature>
<keyword evidence="7 12" id="KW-0863">Zinc-finger</keyword>
<dbReference type="SUPFAM" id="SSF57667">
    <property type="entry name" value="beta-beta-alpha zinc fingers"/>
    <property type="match status" value="3"/>
</dbReference>
<feature type="compositionally biased region" description="Basic and acidic residues" evidence="13">
    <location>
        <begin position="815"/>
        <end position="826"/>
    </location>
</feature>
<feature type="region of interest" description="Disordered" evidence="13">
    <location>
        <begin position="859"/>
        <end position="1074"/>
    </location>
</feature>
<dbReference type="Proteomes" id="UP000824540">
    <property type="component" value="Unassembled WGS sequence"/>
</dbReference>
<keyword evidence="11" id="KW-0539">Nucleus</keyword>
<feature type="domain" description="C2H2-type" evidence="14">
    <location>
        <begin position="227"/>
        <end position="254"/>
    </location>
</feature>
<feature type="compositionally biased region" description="Low complexity" evidence="13">
    <location>
        <begin position="977"/>
        <end position="992"/>
    </location>
</feature>
<dbReference type="PANTHER" id="PTHR24403">
    <property type="entry name" value="ZINC FINGER PROTEIN"/>
    <property type="match status" value="1"/>
</dbReference>